<feature type="repeat" description="TPR" evidence="1">
    <location>
        <begin position="106"/>
        <end position="139"/>
    </location>
</feature>
<keyword evidence="1" id="KW-0802">TPR repeat</keyword>
<reference evidence="3 4" key="1">
    <citation type="journal article" date="2015" name="BMC Genomics">
        <title>Genome mining reveals unlocked bioactive potential of marine Gram-negative bacteria.</title>
        <authorList>
            <person name="Machado H."/>
            <person name="Sonnenschein E.C."/>
            <person name="Melchiorsen J."/>
            <person name="Gram L."/>
        </authorList>
    </citation>
    <scope>NUCLEOTIDE SEQUENCE [LARGE SCALE GENOMIC DNA]</scope>
    <source>
        <strain evidence="3 4">S3137</strain>
    </source>
</reference>
<dbReference type="Proteomes" id="UP000033664">
    <property type="component" value="Unassembled WGS sequence"/>
</dbReference>
<dbReference type="AlphaFoldDB" id="A0A0F4PZ44"/>
<dbReference type="RefSeq" id="WP_045980091.1">
    <property type="nucleotide sequence ID" value="NZ_JXXY01000015.1"/>
</dbReference>
<dbReference type="GeneID" id="58228115"/>
<comment type="caution">
    <text evidence="3">The sequence shown here is derived from an EMBL/GenBank/DDBJ whole genome shotgun (WGS) entry which is preliminary data.</text>
</comment>
<feature type="signal peptide" evidence="2">
    <location>
        <begin position="1"/>
        <end position="21"/>
    </location>
</feature>
<keyword evidence="2" id="KW-0732">Signal</keyword>
<dbReference type="Gene3D" id="1.25.40.10">
    <property type="entry name" value="Tetratricopeptide repeat domain"/>
    <property type="match status" value="1"/>
</dbReference>
<dbReference type="InterPro" id="IPR019734">
    <property type="entry name" value="TPR_rpt"/>
</dbReference>
<evidence type="ECO:0000313" key="4">
    <source>
        <dbReference type="Proteomes" id="UP000033664"/>
    </source>
</evidence>
<dbReference type="eggNOG" id="ENOG5033DWV">
    <property type="taxonomic scope" value="Bacteria"/>
</dbReference>
<proteinExistence type="predicted"/>
<dbReference type="PATRIC" id="fig|151081.8.peg.2967"/>
<dbReference type="SUPFAM" id="SSF48452">
    <property type="entry name" value="TPR-like"/>
    <property type="match status" value="1"/>
</dbReference>
<feature type="chain" id="PRO_5002474591" evidence="2">
    <location>
        <begin position="22"/>
        <end position="161"/>
    </location>
</feature>
<name>A0A0F4PZ44_9GAMM</name>
<dbReference type="PROSITE" id="PS50005">
    <property type="entry name" value="TPR"/>
    <property type="match status" value="1"/>
</dbReference>
<gene>
    <name evidence="3" type="ORF">TW72_06405</name>
</gene>
<evidence type="ECO:0000256" key="2">
    <source>
        <dbReference type="SAM" id="SignalP"/>
    </source>
</evidence>
<dbReference type="InterPro" id="IPR011990">
    <property type="entry name" value="TPR-like_helical_dom_sf"/>
</dbReference>
<evidence type="ECO:0000256" key="1">
    <source>
        <dbReference type="PROSITE-ProRule" id="PRU00339"/>
    </source>
</evidence>
<sequence length="161" mass="17502">MKTLKLALAITTATFLTSSYAADYKLAVIDDNDTSKAVLAGQYDQVINLGNVTELDQQAAFEKSVNQCAAHIQVGKADEALSMCSLAIELISEIDVNANKRRELTAYAYSNRGIAHSLKNEYQAALDDFSAAYKTKRNTITRANLKTAQSSLKQLQGHVAP</sequence>
<accession>A0A0F4PZ44</accession>
<protein>
    <submittedName>
        <fullName evidence="3">Uncharacterized protein</fullName>
    </submittedName>
</protein>
<organism evidence="3 4">
    <name type="scientific">Pseudoalteromonas ruthenica</name>
    <dbReference type="NCBI Taxonomy" id="151081"/>
    <lineage>
        <taxon>Bacteria</taxon>
        <taxon>Pseudomonadati</taxon>
        <taxon>Pseudomonadota</taxon>
        <taxon>Gammaproteobacteria</taxon>
        <taxon>Alteromonadales</taxon>
        <taxon>Pseudoalteromonadaceae</taxon>
        <taxon>Pseudoalteromonas</taxon>
    </lineage>
</organism>
<dbReference type="EMBL" id="JXXZ01000006">
    <property type="protein sequence ID" value="KJZ00329.1"/>
    <property type="molecule type" value="Genomic_DNA"/>
</dbReference>
<evidence type="ECO:0000313" key="3">
    <source>
        <dbReference type="EMBL" id="KJZ00329.1"/>
    </source>
</evidence>
<keyword evidence="4" id="KW-1185">Reference proteome</keyword>